<keyword evidence="1" id="KW-0677">Repeat</keyword>
<feature type="region of interest" description="Disordered" evidence="4">
    <location>
        <begin position="222"/>
        <end position="295"/>
    </location>
</feature>
<dbReference type="SUPFAM" id="SSF48403">
    <property type="entry name" value="Ankyrin repeat"/>
    <property type="match status" value="1"/>
</dbReference>
<feature type="compositionally biased region" description="Pro residues" evidence="4">
    <location>
        <begin position="251"/>
        <end position="263"/>
    </location>
</feature>
<feature type="chain" id="PRO_5006628126" evidence="5">
    <location>
        <begin position="31"/>
        <end position="295"/>
    </location>
</feature>
<proteinExistence type="predicted"/>
<evidence type="ECO:0000256" key="2">
    <source>
        <dbReference type="ARBA" id="ARBA00023043"/>
    </source>
</evidence>
<keyword evidence="5" id="KW-0732">Signal</keyword>
<evidence type="ECO:0000256" key="3">
    <source>
        <dbReference type="PROSITE-ProRule" id="PRU00023"/>
    </source>
</evidence>
<dbReference type="Pfam" id="PF12796">
    <property type="entry name" value="Ank_2"/>
    <property type="match status" value="1"/>
</dbReference>
<feature type="signal peptide" evidence="5">
    <location>
        <begin position="1"/>
        <end position="30"/>
    </location>
</feature>
<feature type="compositionally biased region" description="Low complexity" evidence="4">
    <location>
        <begin position="225"/>
        <end position="250"/>
    </location>
</feature>
<dbReference type="PRINTS" id="PR01415">
    <property type="entry name" value="ANKYRIN"/>
</dbReference>
<name>A0A0S4TTQ8_RALSL</name>
<dbReference type="AlphaFoldDB" id="A0A0S4TTQ8"/>
<dbReference type="EMBL" id="LN899819">
    <property type="protein sequence ID" value="CUV13390.1"/>
    <property type="molecule type" value="Genomic_DNA"/>
</dbReference>
<feature type="repeat" description="ANK" evidence="3">
    <location>
        <begin position="162"/>
        <end position="194"/>
    </location>
</feature>
<keyword evidence="2 3" id="KW-0040">ANK repeat</keyword>
<dbReference type="PROSITE" id="PS51257">
    <property type="entry name" value="PROKAR_LIPOPROTEIN"/>
    <property type="match status" value="1"/>
</dbReference>
<dbReference type="PANTHER" id="PTHR24198">
    <property type="entry name" value="ANKYRIN REPEAT AND PROTEIN KINASE DOMAIN-CONTAINING PROTEIN"/>
    <property type="match status" value="1"/>
</dbReference>
<sequence>MRYRDNLKRSLKQAALAAGLLMTMSCAVRAAPQDDLRSAVEYNRPALVQKLVAQGVDPNLDTRDGTPLLVDALKDKNIDVAEALIRAKGLDFERANAAGENALMMAAYQGLLPLVRLMVETYDVEVNKTGWSALHYAATNGYDAIVKYLLDHGAYIDAESPNGTTPLMMATMGGHLTTVKLLLDEGADMNLRNQQKMDVIDFAKRYHQDEIAAGLESRRRKLAEPGAQPVPARQPAAPAETRPAAAVVPDVPAPMPAPMPAPRAPESAIDRDATSGLPGSLSDQKTVPPPDLRGN</sequence>
<accession>A0A0S4TTQ8</accession>
<evidence type="ECO:0000256" key="4">
    <source>
        <dbReference type="SAM" id="MobiDB-lite"/>
    </source>
</evidence>
<dbReference type="Gene3D" id="1.25.40.20">
    <property type="entry name" value="Ankyrin repeat-containing domain"/>
    <property type="match status" value="1"/>
</dbReference>
<dbReference type="PROSITE" id="PS50088">
    <property type="entry name" value="ANK_REPEAT"/>
    <property type="match status" value="2"/>
</dbReference>
<evidence type="ECO:0000313" key="6">
    <source>
        <dbReference type="EMBL" id="CUV13390.1"/>
    </source>
</evidence>
<dbReference type="SMART" id="SM00248">
    <property type="entry name" value="ANK"/>
    <property type="match status" value="4"/>
</dbReference>
<dbReference type="InterPro" id="IPR002110">
    <property type="entry name" value="Ankyrin_rpt"/>
</dbReference>
<organism evidence="6">
    <name type="scientific">Ralstonia solanacearum</name>
    <name type="common">Pseudomonas solanacearum</name>
    <dbReference type="NCBI Taxonomy" id="305"/>
    <lineage>
        <taxon>Bacteria</taxon>
        <taxon>Pseudomonadati</taxon>
        <taxon>Pseudomonadota</taxon>
        <taxon>Betaproteobacteria</taxon>
        <taxon>Burkholderiales</taxon>
        <taxon>Burkholderiaceae</taxon>
        <taxon>Ralstonia</taxon>
        <taxon>Ralstonia solanacearum species complex</taxon>
    </lineage>
</organism>
<evidence type="ECO:0000256" key="5">
    <source>
        <dbReference type="SAM" id="SignalP"/>
    </source>
</evidence>
<feature type="repeat" description="ANK" evidence="3">
    <location>
        <begin position="129"/>
        <end position="161"/>
    </location>
</feature>
<dbReference type="PANTHER" id="PTHR24198:SF165">
    <property type="entry name" value="ANKYRIN REPEAT-CONTAINING PROTEIN-RELATED"/>
    <property type="match status" value="1"/>
</dbReference>
<gene>
    <name evidence="6" type="ORF">RUN39_v1_570093</name>
</gene>
<evidence type="ECO:0000256" key="1">
    <source>
        <dbReference type="ARBA" id="ARBA00022737"/>
    </source>
</evidence>
<dbReference type="PROSITE" id="PS50297">
    <property type="entry name" value="ANK_REP_REGION"/>
    <property type="match status" value="2"/>
</dbReference>
<reference evidence="6" key="1">
    <citation type="submission" date="2015-10" db="EMBL/GenBank/DDBJ databases">
        <authorList>
            <person name="Gilbert D.G."/>
        </authorList>
    </citation>
    <scope>NUCLEOTIDE SEQUENCE</scope>
    <source>
        <strain evidence="6">Phyl III-seqv23</strain>
    </source>
</reference>
<protein>
    <submittedName>
        <fullName evidence="6">Putative ankyrin repeat harboring signal peptide protein</fullName>
    </submittedName>
</protein>
<dbReference type="InterPro" id="IPR036770">
    <property type="entry name" value="Ankyrin_rpt-contain_sf"/>
</dbReference>